<gene>
    <name evidence="3" type="ORF">BCY89_27090</name>
    <name evidence="4" type="ORF">IQ31_04760</name>
</gene>
<evidence type="ECO:0000259" key="2">
    <source>
        <dbReference type="Pfam" id="PF14086"/>
    </source>
</evidence>
<proteinExistence type="predicted"/>
<feature type="domain" description="DUF4266" evidence="2">
    <location>
        <begin position="27"/>
        <end position="76"/>
    </location>
</feature>
<evidence type="ECO:0000313" key="6">
    <source>
        <dbReference type="Proteomes" id="UP000315908"/>
    </source>
</evidence>
<dbReference type="RefSeq" id="WP_198386094.1">
    <property type="nucleotide sequence ID" value="NZ_CP070350.1"/>
</dbReference>
<dbReference type="AlphaFoldDB" id="A0A420FZX1"/>
<evidence type="ECO:0000313" key="3">
    <source>
        <dbReference type="EMBL" id="RKF38485.1"/>
    </source>
</evidence>
<organism evidence="3 5">
    <name type="scientific">Sphingobacterium siyangense</name>
    <dbReference type="NCBI Taxonomy" id="459529"/>
    <lineage>
        <taxon>Bacteria</taxon>
        <taxon>Pseudomonadati</taxon>
        <taxon>Bacteroidota</taxon>
        <taxon>Sphingobacteriia</taxon>
        <taxon>Sphingobacteriales</taxon>
        <taxon>Sphingobacteriaceae</taxon>
        <taxon>Sphingobacterium</taxon>
    </lineage>
</organism>
<evidence type="ECO:0000256" key="1">
    <source>
        <dbReference type="SAM" id="SignalP"/>
    </source>
</evidence>
<sequence>MKNKSNKIYWSLAMILLLVIASSCSTVKEYEKNKLNDAEMRLGNRHVEKTELSFQSYREGSSGANAGKVGGGCGCN</sequence>
<dbReference type="Proteomes" id="UP000286402">
    <property type="component" value="Unassembled WGS sequence"/>
</dbReference>
<dbReference type="EMBL" id="VLKR01000037">
    <property type="protein sequence ID" value="TWI15837.1"/>
    <property type="molecule type" value="Genomic_DNA"/>
</dbReference>
<dbReference type="EMBL" id="MCAQ01000008">
    <property type="protein sequence ID" value="RKF38485.1"/>
    <property type="molecule type" value="Genomic_DNA"/>
</dbReference>
<keyword evidence="5" id="KW-1185">Reference proteome</keyword>
<name>A0A420FZX1_9SPHI</name>
<reference evidence="4 6" key="1">
    <citation type="journal article" date="2015" name="Stand. Genomic Sci.">
        <title>Genomic Encyclopedia of Bacterial and Archaeal Type Strains, Phase III: the genomes of soil and plant-associated and newly described type strains.</title>
        <authorList>
            <person name="Whitman W.B."/>
            <person name="Woyke T."/>
            <person name="Klenk H.P."/>
            <person name="Zhou Y."/>
            <person name="Lilburn T.G."/>
            <person name="Beck B.J."/>
            <person name="De Vos P."/>
            <person name="Vandamme P."/>
            <person name="Eisen J.A."/>
            <person name="Garrity G."/>
            <person name="Hugenholtz P."/>
            <person name="Kyrpides N.C."/>
        </authorList>
    </citation>
    <scope>NUCLEOTIDE SEQUENCE [LARGE SCALE GENOMIC DNA]</scope>
    <source>
        <strain evidence="4 6">CGMCC 1.6855</strain>
    </source>
</reference>
<evidence type="ECO:0000313" key="4">
    <source>
        <dbReference type="EMBL" id="TWI15837.1"/>
    </source>
</evidence>
<reference evidence="4" key="3">
    <citation type="submission" date="2019-07" db="EMBL/GenBank/DDBJ databases">
        <authorList>
            <person name="Whitman W."/>
            <person name="Huntemann M."/>
            <person name="Clum A."/>
            <person name="Pillay M."/>
            <person name="Palaniappan K."/>
            <person name="Varghese N."/>
            <person name="Mikhailova N."/>
            <person name="Stamatis D."/>
            <person name="Reddy T."/>
            <person name="Daum C."/>
            <person name="Shapiro N."/>
            <person name="Ivanova N."/>
            <person name="Kyrpides N."/>
            <person name="Woyke T."/>
        </authorList>
    </citation>
    <scope>NUCLEOTIDE SEQUENCE</scope>
    <source>
        <strain evidence="4">CGMCC 1.6855</strain>
    </source>
</reference>
<dbReference type="Proteomes" id="UP000315908">
    <property type="component" value="Unassembled WGS sequence"/>
</dbReference>
<feature type="signal peptide" evidence="1">
    <location>
        <begin position="1"/>
        <end position="25"/>
    </location>
</feature>
<comment type="caution">
    <text evidence="3">The sequence shown here is derived from an EMBL/GenBank/DDBJ whole genome shotgun (WGS) entry which is preliminary data.</text>
</comment>
<accession>A0A420FZX1</accession>
<evidence type="ECO:0000313" key="5">
    <source>
        <dbReference type="Proteomes" id="UP000286402"/>
    </source>
</evidence>
<dbReference type="Pfam" id="PF14086">
    <property type="entry name" value="DUF4266"/>
    <property type="match status" value="1"/>
</dbReference>
<reference evidence="3 5" key="2">
    <citation type="submission" date="2016-07" db="EMBL/GenBank/DDBJ databases">
        <title>Genome analysis of Sphingobacterium siyangense T12B17.</title>
        <authorList>
            <person name="Xu D."/>
            <person name="Su Y."/>
            <person name="Zheng S."/>
        </authorList>
    </citation>
    <scope>NUCLEOTIDE SEQUENCE [LARGE SCALE GENOMIC DNA]</scope>
    <source>
        <strain evidence="3 5">T12B17</strain>
    </source>
</reference>
<keyword evidence="1" id="KW-0732">Signal</keyword>
<protein>
    <submittedName>
        <fullName evidence="4">Uncharacterized protein DUF4266</fullName>
    </submittedName>
</protein>
<feature type="chain" id="PRO_5044602947" evidence="1">
    <location>
        <begin position="26"/>
        <end position="76"/>
    </location>
</feature>
<dbReference type="PROSITE" id="PS51257">
    <property type="entry name" value="PROKAR_LIPOPROTEIN"/>
    <property type="match status" value="1"/>
</dbReference>
<dbReference type="InterPro" id="IPR025362">
    <property type="entry name" value="DUF4266"/>
</dbReference>